<evidence type="ECO:0000313" key="2">
    <source>
        <dbReference type="Proteomes" id="UP000199689"/>
    </source>
</evidence>
<dbReference type="OrthoDB" id="2874807at2"/>
<name>A0A1G5V304_9FIRM</name>
<dbReference type="InterPro" id="IPR013368">
    <property type="entry name" value="YecD_YerC"/>
</dbReference>
<dbReference type="RefSeq" id="WP_091363115.1">
    <property type="nucleotide sequence ID" value="NZ_FMXA01000004.1"/>
</dbReference>
<reference evidence="1 2" key="1">
    <citation type="submission" date="2016-10" db="EMBL/GenBank/DDBJ databases">
        <authorList>
            <person name="de Groot N.N."/>
        </authorList>
    </citation>
    <scope>NUCLEOTIDE SEQUENCE [LARGE SCALE GENOMIC DNA]</scope>
    <source>
        <strain evidence="1 2">DSM 15230</strain>
    </source>
</reference>
<dbReference type="AlphaFoldDB" id="A0A1G5V304"/>
<sequence>MNMKCAELDHLFDAIKTLSEKDEFYGFFQDLCTIDELHEMGQRFEVARLLDRGENYDAIRESTGVSAGTISRIKRAYQYGTGGYKLAIKRFNKLHGIIYKTQND</sequence>
<dbReference type="EMBL" id="FMXA01000004">
    <property type="protein sequence ID" value="SDA39776.1"/>
    <property type="molecule type" value="Genomic_DNA"/>
</dbReference>
<dbReference type="InterPro" id="IPR000831">
    <property type="entry name" value="Trp_repress"/>
</dbReference>
<dbReference type="InterPro" id="IPR010921">
    <property type="entry name" value="Trp_repressor/repl_initiator"/>
</dbReference>
<dbReference type="GO" id="GO:0003700">
    <property type="term" value="F:DNA-binding transcription factor activity"/>
    <property type="evidence" value="ECO:0007669"/>
    <property type="project" value="InterPro"/>
</dbReference>
<dbReference type="Gene3D" id="1.10.1270.10">
    <property type="entry name" value="TrpR-like"/>
    <property type="match status" value="1"/>
</dbReference>
<dbReference type="InterPro" id="IPR038116">
    <property type="entry name" value="TrpR-like_sf"/>
</dbReference>
<gene>
    <name evidence="1" type="ORF">SAMN02910343_00306</name>
</gene>
<evidence type="ECO:0000313" key="1">
    <source>
        <dbReference type="EMBL" id="SDA39776.1"/>
    </source>
</evidence>
<dbReference type="GO" id="GO:0043565">
    <property type="term" value="F:sequence-specific DNA binding"/>
    <property type="evidence" value="ECO:0007669"/>
    <property type="project" value="InterPro"/>
</dbReference>
<dbReference type="PANTHER" id="PTHR40080:SF1">
    <property type="entry name" value="TRPR-LIKE PROTEIN YERC_YECD"/>
    <property type="match status" value="1"/>
</dbReference>
<dbReference type="GeneID" id="87755353"/>
<proteinExistence type="predicted"/>
<dbReference type="Proteomes" id="UP000199689">
    <property type="component" value="Unassembled WGS sequence"/>
</dbReference>
<dbReference type="Pfam" id="PF01371">
    <property type="entry name" value="Trp_repressor"/>
    <property type="match status" value="1"/>
</dbReference>
<organism evidence="1 2">
    <name type="scientific">Allisonella histaminiformans</name>
    <dbReference type="NCBI Taxonomy" id="209880"/>
    <lineage>
        <taxon>Bacteria</taxon>
        <taxon>Bacillati</taxon>
        <taxon>Bacillota</taxon>
        <taxon>Negativicutes</taxon>
        <taxon>Veillonellales</taxon>
        <taxon>Veillonellaceae</taxon>
        <taxon>Allisonella</taxon>
    </lineage>
</organism>
<protein>
    <submittedName>
        <fullName evidence="1">Trp operon repressor family</fullName>
    </submittedName>
</protein>
<dbReference type="PANTHER" id="PTHR40080">
    <property type="entry name" value="LMO1763 PROTEIN"/>
    <property type="match status" value="1"/>
</dbReference>
<dbReference type="SUPFAM" id="SSF48295">
    <property type="entry name" value="TrpR-like"/>
    <property type="match status" value="1"/>
</dbReference>
<accession>A0A1G5V304</accession>
<dbReference type="PIRSF" id="PIRSF012508">
    <property type="entry name" value="YerC"/>
    <property type="match status" value="1"/>
</dbReference>
<keyword evidence="2" id="KW-1185">Reference proteome</keyword>
<dbReference type="NCBIfam" id="TIGR02531">
    <property type="entry name" value="yecD_yerC"/>
    <property type="match status" value="1"/>
</dbReference>